<evidence type="ECO:0000256" key="1">
    <source>
        <dbReference type="ARBA" id="ARBA00009023"/>
    </source>
</evidence>
<dbReference type="InterPro" id="IPR004682">
    <property type="entry name" value="TRAP_DctP"/>
</dbReference>
<dbReference type="InterPro" id="IPR018389">
    <property type="entry name" value="DctP_fam"/>
</dbReference>
<accession>A0A368Y0H2</accession>
<dbReference type="CDD" id="cd13679">
    <property type="entry name" value="PBP2_TRAP_YiaO_like"/>
    <property type="match status" value="1"/>
</dbReference>
<comment type="caution">
    <text evidence="4">The sequence shown here is derived from an EMBL/GenBank/DDBJ whole genome shotgun (WGS) entry which is preliminary data.</text>
</comment>
<keyword evidence="2" id="KW-0813">Transport</keyword>
<dbReference type="EMBL" id="QPJK01000003">
    <property type="protein sequence ID" value="RCW72896.1"/>
    <property type="molecule type" value="Genomic_DNA"/>
</dbReference>
<dbReference type="GO" id="GO:0055085">
    <property type="term" value="P:transmembrane transport"/>
    <property type="evidence" value="ECO:0007669"/>
    <property type="project" value="InterPro"/>
</dbReference>
<dbReference type="NCBIfam" id="TIGR00787">
    <property type="entry name" value="dctP"/>
    <property type="match status" value="1"/>
</dbReference>
<dbReference type="Proteomes" id="UP000252884">
    <property type="component" value="Unassembled WGS sequence"/>
</dbReference>
<dbReference type="InterPro" id="IPR038404">
    <property type="entry name" value="TRAP_DctP_sf"/>
</dbReference>
<keyword evidence="5" id="KW-1185">Reference proteome</keyword>
<dbReference type="GO" id="GO:0030288">
    <property type="term" value="C:outer membrane-bounded periplasmic space"/>
    <property type="evidence" value="ECO:0007669"/>
    <property type="project" value="InterPro"/>
</dbReference>
<keyword evidence="4" id="KW-0675">Receptor</keyword>
<dbReference type="Pfam" id="PF03480">
    <property type="entry name" value="DctP"/>
    <property type="match status" value="1"/>
</dbReference>
<organism evidence="4 5">
    <name type="scientific">Pseudorhodoferax soli</name>
    <dbReference type="NCBI Taxonomy" id="545864"/>
    <lineage>
        <taxon>Bacteria</taxon>
        <taxon>Pseudomonadati</taxon>
        <taxon>Pseudomonadota</taxon>
        <taxon>Betaproteobacteria</taxon>
        <taxon>Burkholderiales</taxon>
        <taxon>Comamonadaceae</taxon>
    </lineage>
</organism>
<sequence length="359" mass="39300">MFSDLKDVQFCRLESPPNLLEETVLNVKKHIVSLALLAACAAATAQDIQERVIKFGHVNPQGHHLSMGVQKFAEIVAARSGGKITVKEFAASALGGEQQQFSATQGGVQEMTVLSATVTGATVKEFTLLDIPFSFARGEQVDALLQGPFGQALLKRLPDKGLVGLGFWEAGFRQFTNSRRPIQTVDDLKGLKVRVIPNPMFVESFAALGTNPVPMAFPELYGALESKAMDAQENPFAITLSAKLYEVQKYLSVTNHVYTASPVLVSKRLWDKLSTTEQKILQDAAAEAGAYQRKLSRDTSVAARKELEGKMQVNDVPPAVLTRMRELTAPVAEKFAASYDPAMVKLYREELEKARATTR</sequence>
<name>A0A368Y0H2_9BURK</name>
<proteinExistence type="inferred from homology"/>
<gene>
    <name evidence="4" type="ORF">DES41_103504</name>
</gene>
<dbReference type="PIRSF" id="PIRSF006470">
    <property type="entry name" value="DctB"/>
    <property type="match status" value="1"/>
</dbReference>
<keyword evidence="3" id="KW-0732">Signal</keyword>
<dbReference type="OrthoDB" id="9794826at2"/>
<protein>
    <submittedName>
        <fullName evidence="4">Tripartite ATP-independent transporter DctP family solute receptor</fullName>
    </submittedName>
</protein>
<evidence type="ECO:0000256" key="2">
    <source>
        <dbReference type="ARBA" id="ARBA00022448"/>
    </source>
</evidence>
<dbReference type="PANTHER" id="PTHR33376:SF7">
    <property type="entry name" value="C4-DICARBOXYLATE-BINDING PROTEIN DCTB"/>
    <property type="match status" value="1"/>
</dbReference>
<reference evidence="4 5" key="1">
    <citation type="submission" date="2018-07" db="EMBL/GenBank/DDBJ databases">
        <title>Genomic Encyclopedia of Type Strains, Phase IV (KMG-IV): sequencing the most valuable type-strain genomes for metagenomic binning, comparative biology and taxonomic classification.</title>
        <authorList>
            <person name="Goeker M."/>
        </authorList>
    </citation>
    <scope>NUCLEOTIDE SEQUENCE [LARGE SCALE GENOMIC DNA]</scope>
    <source>
        <strain evidence="4 5">DSM 21634</strain>
    </source>
</reference>
<comment type="similarity">
    <text evidence="1">Belongs to the bacterial solute-binding protein 7 family.</text>
</comment>
<dbReference type="AlphaFoldDB" id="A0A368Y0H2"/>
<evidence type="ECO:0000313" key="5">
    <source>
        <dbReference type="Proteomes" id="UP000252884"/>
    </source>
</evidence>
<evidence type="ECO:0000313" key="4">
    <source>
        <dbReference type="EMBL" id="RCW72896.1"/>
    </source>
</evidence>
<evidence type="ECO:0000256" key="3">
    <source>
        <dbReference type="ARBA" id="ARBA00022729"/>
    </source>
</evidence>
<dbReference type="Gene3D" id="3.40.190.170">
    <property type="entry name" value="Bacterial extracellular solute-binding protein, family 7"/>
    <property type="match status" value="1"/>
</dbReference>
<dbReference type="PANTHER" id="PTHR33376">
    <property type="match status" value="1"/>
</dbReference>
<dbReference type="NCBIfam" id="NF037995">
    <property type="entry name" value="TRAP_S1"/>
    <property type="match status" value="1"/>
</dbReference>